<comment type="caution">
    <text evidence="2">The sequence shown here is derived from an EMBL/GenBank/DDBJ whole genome shotgun (WGS) entry which is preliminary data.</text>
</comment>
<dbReference type="STRING" id="413071.G9MUY6"/>
<dbReference type="Pfam" id="PF20183">
    <property type="entry name" value="DUF6546"/>
    <property type="match status" value="1"/>
</dbReference>
<dbReference type="InParanoid" id="G9MUY6"/>
<dbReference type="AlphaFoldDB" id="G9MUY6"/>
<evidence type="ECO:0000313" key="3">
    <source>
        <dbReference type="Proteomes" id="UP000007115"/>
    </source>
</evidence>
<dbReference type="eggNOG" id="ENOG502SUBR">
    <property type="taxonomic scope" value="Eukaryota"/>
</dbReference>
<proteinExistence type="predicted"/>
<feature type="domain" description="DUF6546" evidence="1">
    <location>
        <begin position="344"/>
        <end position="425"/>
    </location>
</feature>
<sequence>MAPVFLAPEIIGRIIFFLTHFNPPGYIPNDWRLLPDAGQYACVSRFWQDEIERETFATLRLNLPRLSRLNSIMTPRRRRFVRRFNLFIRLPAPGPRDDPETDDERLRNNQALQATLEAFLLTLSQWTAAEVHQDGIKLYYFANLPREERPPSPMPQPRVSAWVHRYKKSVLELTDPERIAQLPPVIAITELMMNQRPLHQRHLANTLFQIKHPIENFTLCDSVYTPDQAWPSRISERLWQGEDRLSESIRILSQRVKVLVIEDIAINDEIFYPRALSVGLTEPRWNQLVYLRLHYLPIDPSGELLFLPDPNEAESYDSEASVDSDASGNMPEITFWSLSIATPAIQKLHLAAARAVLQMPALREMELEASLGNDDHWHQFWYQKGEYSAKAIWTSNSGWIPEDDVLECWRKVPRKHWNMELKVTVSNDKHAVFFGSKPTID</sequence>
<name>G9MUY6_HYPVG</name>
<protein>
    <recommendedName>
        <fullName evidence="1">DUF6546 domain-containing protein</fullName>
    </recommendedName>
</protein>
<gene>
    <name evidence="2" type="ORF">TRIVIDRAFT_70774</name>
</gene>
<reference evidence="2 3" key="1">
    <citation type="journal article" date="2011" name="Genome Biol.">
        <title>Comparative genome sequence analysis underscores mycoparasitism as the ancestral life style of Trichoderma.</title>
        <authorList>
            <person name="Kubicek C.P."/>
            <person name="Herrera-Estrella A."/>
            <person name="Seidl-Seiboth V."/>
            <person name="Martinez D.A."/>
            <person name="Druzhinina I.S."/>
            <person name="Thon M."/>
            <person name="Zeilinger S."/>
            <person name="Casas-Flores S."/>
            <person name="Horwitz B.A."/>
            <person name="Mukherjee P.K."/>
            <person name="Mukherjee M."/>
            <person name="Kredics L."/>
            <person name="Alcaraz L.D."/>
            <person name="Aerts A."/>
            <person name="Antal Z."/>
            <person name="Atanasova L."/>
            <person name="Cervantes-Badillo M.G."/>
            <person name="Challacombe J."/>
            <person name="Chertkov O."/>
            <person name="McCluskey K."/>
            <person name="Coulpier F."/>
            <person name="Deshpande N."/>
            <person name="von Doehren H."/>
            <person name="Ebbole D.J."/>
            <person name="Esquivel-Naranjo E.U."/>
            <person name="Fekete E."/>
            <person name="Flipphi M."/>
            <person name="Glaser F."/>
            <person name="Gomez-Rodriguez E.Y."/>
            <person name="Gruber S."/>
            <person name="Han C."/>
            <person name="Henrissat B."/>
            <person name="Hermosa R."/>
            <person name="Hernandez-Onate M."/>
            <person name="Karaffa L."/>
            <person name="Kosti I."/>
            <person name="Le Crom S."/>
            <person name="Lindquist E."/>
            <person name="Lucas S."/>
            <person name="Luebeck M."/>
            <person name="Luebeck P.S."/>
            <person name="Margeot A."/>
            <person name="Metz B."/>
            <person name="Misra M."/>
            <person name="Nevalainen H."/>
            <person name="Omann M."/>
            <person name="Packer N."/>
            <person name="Perrone G."/>
            <person name="Uresti-Rivera E.E."/>
            <person name="Salamov A."/>
            <person name="Schmoll M."/>
            <person name="Seiboth B."/>
            <person name="Shapiro H."/>
            <person name="Sukno S."/>
            <person name="Tamayo-Ramos J.A."/>
            <person name="Tisch D."/>
            <person name="Wiest A."/>
            <person name="Wilkinson H.H."/>
            <person name="Zhang M."/>
            <person name="Coutinho P.M."/>
            <person name="Kenerley C.M."/>
            <person name="Monte E."/>
            <person name="Baker S.E."/>
            <person name="Grigoriev I.V."/>
        </authorList>
    </citation>
    <scope>NUCLEOTIDE SEQUENCE [LARGE SCALE GENOMIC DNA]</scope>
    <source>
        <strain evidence="3">Gv29-8 / FGSC 10586</strain>
    </source>
</reference>
<dbReference type="InterPro" id="IPR046676">
    <property type="entry name" value="DUF6546"/>
</dbReference>
<dbReference type="RefSeq" id="XP_013955953.1">
    <property type="nucleotide sequence ID" value="XM_014100478.1"/>
</dbReference>
<keyword evidence="3" id="KW-1185">Reference proteome</keyword>
<dbReference type="HOGENOM" id="CLU_029473_2_0_1"/>
<evidence type="ECO:0000313" key="2">
    <source>
        <dbReference type="EMBL" id="EHK21760.1"/>
    </source>
</evidence>
<dbReference type="OrthoDB" id="4894622at2759"/>
<dbReference type="EMBL" id="ABDF02000064">
    <property type="protein sequence ID" value="EHK21760.1"/>
    <property type="molecule type" value="Genomic_DNA"/>
</dbReference>
<dbReference type="VEuPathDB" id="FungiDB:TRIVIDRAFT_70774"/>
<organism evidence="2 3">
    <name type="scientific">Hypocrea virens (strain Gv29-8 / FGSC 10586)</name>
    <name type="common">Gliocladium virens</name>
    <name type="synonym">Trichoderma virens</name>
    <dbReference type="NCBI Taxonomy" id="413071"/>
    <lineage>
        <taxon>Eukaryota</taxon>
        <taxon>Fungi</taxon>
        <taxon>Dikarya</taxon>
        <taxon>Ascomycota</taxon>
        <taxon>Pezizomycotina</taxon>
        <taxon>Sordariomycetes</taxon>
        <taxon>Hypocreomycetidae</taxon>
        <taxon>Hypocreales</taxon>
        <taxon>Hypocreaceae</taxon>
        <taxon>Trichoderma</taxon>
    </lineage>
</organism>
<dbReference type="GeneID" id="25797387"/>
<evidence type="ECO:0000259" key="1">
    <source>
        <dbReference type="Pfam" id="PF20183"/>
    </source>
</evidence>
<accession>G9MUY6</accession>
<dbReference type="Proteomes" id="UP000007115">
    <property type="component" value="Unassembled WGS sequence"/>
</dbReference>
<dbReference type="OMA" id="ETLAIWK"/>